<gene>
    <name evidence="2" type="primary">murK</name>
    <name evidence="2" type="ORF">GCM10008014_41680</name>
</gene>
<dbReference type="PANTHER" id="PTHR43190">
    <property type="entry name" value="N-ACETYL-D-GLUCOSAMINE KINASE"/>
    <property type="match status" value="1"/>
</dbReference>
<reference evidence="3" key="1">
    <citation type="journal article" date="2019" name="Int. J. Syst. Evol. Microbiol.">
        <title>The Global Catalogue of Microorganisms (GCM) 10K type strain sequencing project: providing services to taxonomists for standard genome sequencing and annotation.</title>
        <authorList>
            <consortium name="The Broad Institute Genomics Platform"/>
            <consortium name="The Broad Institute Genome Sequencing Center for Infectious Disease"/>
            <person name="Wu L."/>
            <person name="Ma J."/>
        </authorList>
    </citation>
    <scope>NUCLEOTIDE SEQUENCE [LARGE SCALE GENOMIC DNA]</scope>
    <source>
        <strain evidence="3">CGMCC 1.12770</strain>
    </source>
</reference>
<dbReference type="Pfam" id="PF01869">
    <property type="entry name" value="BcrAD_BadFG"/>
    <property type="match status" value="1"/>
</dbReference>
<sequence length="322" mass="34530">MRVYAGIDGGGTKTDAAIISEHGDLLASASGRATNPHSVPPQEAMAELIRILNLLFLSRMELLSHCESICLGMSGIAEDQERQWITAHVHDYMMKMKKAAGSTTACVIWVVTEGEIALMAALGQPHGLLAISGTGSIVYGITPEGIVHRAGGWGHLLGDEGSGYRIGQRTLQAVMQCHDGILPSTALTSLVQQELHVKHVTDLKQLVYQPGWTKSSTASMARLAIEAASAGDEAARTLLMDEARQLANTALALIRQCVSFYTAPMALSGSIFRYSSLFRDTFVQQLNDIYDSHQVVCLEDAPAPAVGAAQLARQKFRLAESG</sequence>
<keyword evidence="2" id="KW-0418">Kinase</keyword>
<dbReference type="GO" id="GO:0016301">
    <property type="term" value="F:kinase activity"/>
    <property type="evidence" value="ECO:0007669"/>
    <property type="project" value="UniProtKB-KW"/>
</dbReference>
<protein>
    <submittedName>
        <fullName evidence="2">N-acetylmuramic acid/N-acetylglucosamine kinase</fullName>
    </submittedName>
</protein>
<keyword evidence="2" id="KW-0808">Transferase</keyword>
<dbReference type="SUPFAM" id="SSF53067">
    <property type="entry name" value="Actin-like ATPase domain"/>
    <property type="match status" value="2"/>
</dbReference>
<dbReference type="RefSeq" id="WP_188593695.1">
    <property type="nucleotide sequence ID" value="NZ_BMFU01000006.1"/>
</dbReference>
<evidence type="ECO:0000313" key="3">
    <source>
        <dbReference type="Proteomes" id="UP000652153"/>
    </source>
</evidence>
<organism evidence="2 3">
    <name type="scientific">Paenibacillus silvae</name>
    <dbReference type="NCBI Taxonomy" id="1325358"/>
    <lineage>
        <taxon>Bacteria</taxon>
        <taxon>Bacillati</taxon>
        <taxon>Bacillota</taxon>
        <taxon>Bacilli</taxon>
        <taxon>Bacillales</taxon>
        <taxon>Paenibacillaceae</taxon>
        <taxon>Paenibacillus</taxon>
    </lineage>
</organism>
<proteinExistence type="predicted"/>
<keyword evidence="3" id="KW-1185">Reference proteome</keyword>
<accession>A0ABQ1ZIG0</accession>
<dbReference type="EMBL" id="BMFU01000006">
    <property type="protein sequence ID" value="GGH63859.1"/>
    <property type="molecule type" value="Genomic_DNA"/>
</dbReference>
<dbReference type="InterPro" id="IPR043129">
    <property type="entry name" value="ATPase_NBD"/>
</dbReference>
<evidence type="ECO:0000259" key="1">
    <source>
        <dbReference type="Pfam" id="PF01869"/>
    </source>
</evidence>
<dbReference type="InterPro" id="IPR052519">
    <property type="entry name" value="Euk-type_GlcNAc_Kinase"/>
</dbReference>
<evidence type="ECO:0000313" key="2">
    <source>
        <dbReference type="EMBL" id="GGH63859.1"/>
    </source>
</evidence>
<feature type="domain" description="ATPase BadF/BadG/BcrA/BcrD type" evidence="1">
    <location>
        <begin position="6"/>
        <end position="312"/>
    </location>
</feature>
<dbReference type="Proteomes" id="UP000652153">
    <property type="component" value="Unassembled WGS sequence"/>
</dbReference>
<comment type="caution">
    <text evidence="2">The sequence shown here is derived from an EMBL/GenBank/DDBJ whole genome shotgun (WGS) entry which is preliminary data.</text>
</comment>
<dbReference type="InterPro" id="IPR002731">
    <property type="entry name" value="ATPase_BadF"/>
</dbReference>
<dbReference type="Gene3D" id="3.30.420.40">
    <property type="match status" value="2"/>
</dbReference>
<dbReference type="CDD" id="cd24007">
    <property type="entry name" value="ASKHA_NBD_eukNAGK-like"/>
    <property type="match status" value="1"/>
</dbReference>
<dbReference type="PANTHER" id="PTHR43190:SF3">
    <property type="entry name" value="N-ACETYL-D-GLUCOSAMINE KINASE"/>
    <property type="match status" value="1"/>
</dbReference>
<name>A0ABQ1ZIG0_9BACL</name>